<name>A0A1J0A3Z6_9ENTE</name>
<evidence type="ECO:0000313" key="12">
    <source>
        <dbReference type="EMBL" id="APB30641.1"/>
    </source>
</evidence>
<dbReference type="SMART" id="SM00862">
    <property type="entry name" value="Trans_reg_C"/>
    <property type="match status" value="1"/>
</dbReference>
<dbReference type="GO" id="GO:0006355">
    <property type="term" value="P:regulation of DNA-templated transcription"/>
    <property type="evidence" value="ECO:0007669"/>
    <property type="project" value="InterPro"/>
</dbReference>
<dbReference type="InterPro" id="IPR039420">
    <property type="entry name" value="WalR-like"/>
</dbReference>
<sequence>MHVLVVEDDEVINQVVTEFLKENNYDVTSVISGSEALQSFSQGTFDLVLLDIMIPEIDGLTVLKKIREESDVPIIMLTALDDDVTQLASFNHVISDYVVKPFSPLVLMKRIENALRNNKNEEKTVRVTPDILIKKESFEVLYRNEVIEFTGKEFGILLELSEHIGRVVTREQLLVKVWGYDYFSDDRILDNHIKNIRKKLPSLPLKTIKGRGFRLEAPL</sequence>
<dbReference type="GO" id="GO:0032993">
    <property type="term" value="C:protein-DNA complex"/>
    <property type="evidence" value="ECO:0007669"/>
    <property type="project" value="TreeGrafter"/>
</dbReference>
<evidence type="ECO:0000256" key="8">
    <source>
        <dbReference type="PROSITE-ProRule" id="PRU00169"/>
    </source>
</evidence>
<dbReference type="SUPFAM" id="SSF52172">
    <property type="entry name" value="CheY-like"/>
    <property type="match status" value="1"/>
</dbReference>
<feature type="domain" description="Response regulatory" evidence="10">
    <location>
        <begin position="2"/>
        <end position="115"/>
    </location>
</feature>
<evidence type="ECO:0000256" key="6">
    <source>
        <dbReference type="ARBA" id="ARBA00023163"/>
    </source>
</evidence>
<keyword evidence="5 9" id="KW-0238">DNA-binding</keyword>
<dbReference type="CDD" id="cd00383">
    <property type="entry name" value="trans_reg_C"/>
    <property type="match status" value="1"/>
</dbReference>
<dbReference type="CDD" id="cd17574">
    <property type="entry name" value="REC_OmpR"/>
    <property type="match status" value="1"/>
</dbReference>
<dbReference type="Pfam" id="PF00486">
    <property type="entry name" value="Trans_reg_C"/>
    <property type="match status" value="1"/>
</dbReference>
<feature type="domain" description="OmpR/PhoB-type" evidence="11">
    <location>
        <begin position="123"/>
        <end position="217"/>
    </location>
</feature>
<feature type="DNA-binding region" description="OmpR/PhoB-type" evidence="9">
    <location>
        <begin position="123"/>
        <end position="217"/>
    </location>
</feature>
<reference evidence="12 13" key="1">
    <citation type="submission" date="2016-09" db="EMBL/GenBank/DDBJ databases">
        <title>Vagococcus teuberi sp. nov., isolated from the Malian artisanal sour milk fene.</title>
        <authorList>
            <person name="Wullschleger S."/>
            <person name="Seifert C."/>
            <person name="Baumgartner S."/>
            <person name="Lacroix C."/>
            <person name="Bonfoh B."/>
            <person name="Stevens M.J."/>
            <person name="Meile L."/>
        </authorList>
    </citation>
    <scope>NUCLEOTIDE SEQUENCE [LARGE SCALE GENOMIC DNA]</scope>
    <source>
        <strain evidence="12 13">DSM 21459</strain>
    </source>
</reference>
<evidence type="ECO:0000259" key="10">
    <source>
        <dbReference type="PROSITE" id="PS50110"/>
    </source>
</evidence>
<dbReference type="EMBL" id="CP017267">
    <property type="protein sequence ID" value="APB30641.1"/>
    <property type="molecule type" value="Genomic_DNA"/>
</dbReference>
<evidence type="ECO:0000256" key="9">
    <source>
        <dbReference type="PROSITE-ProRule" id="PRU01091"/>
    </source>
</evidence>
<keyword evidence="3" id="KW-0902">Two-component regulatory system</keyword>
<gene>
    <name evidence="12" type="ORF">BHY08_01650</name>
</gene>
<dbReference type="Pfam" id="PF00072">
    <property type="entry name" value="Response_reg"/>
    <property type="match status" value="1"/>
</dbReference>
<keyword evidence="1" id="KW-0678">Repressor</keyword>
<dbReference type="OrthoDB" id="9790442at2"/>
<dbReference type="Gene3D" id="3.40.50.2300">
    <property type="match status" value="1"/>
</dbReference>
<evidence type="ECO:0000256" key="7">
    <source>
        <dbReference type="ARBA" id="ARBA00023316"/>
    </source>
</evidence>
<dbReference type="InterPro" id="IPR011006">
    <property type="entry name" value="CheY-like_superfamily"/>
</dbReference>
<dbReference type="PANTHER" id="PTHR48111:SF32">
    <property type="entry name" value="STAGE 0 SPORULATION PROTEIN A HOMOLOG"/>
    <property type="match status" value="1"/>
</dbReference>
<accession>A0A1J0A3Z6</accession>
<keyword evidence="4" id="KW-0805">Transcription regulation</keyword>
<dbReference type="SMART" id="SM00448">
    <property type="entry name" value="REC"/>
    <property type="match status" value="1"/>
</dbReference>
<dbReference type="GO" id="GO:0000156">
    <property type="term" value="F:phosphorelay response regulator activity"/>
    <property type="evidence" value="ECO:0007669"/>
    <property type="project" value="TreeGrafter"/>
</dbReference>
<keyword evidence="2 8" id="KW-0597">Phosphoprotein</keyword>
<dbReference type="GO" id="GO:0000976">
    <property type="term" value="F:transcription cis-regulatory region binding"/>
    <property type="evidence" value="ECO:0007669"/>
    <property type="project" value="TreeGrafter"/>
</dbReference>
<dbReference type="AlphaFoldDB" id="A0A1J0A3Z6"/>
<evidence type="ECO:0000256" key="1">
    <source>
        <dbReference type="ARBA" id="ARBA00022491"/>
    </source>
</evidence>
<dbReference type="SUPFAM" id="SSF46894">
    <property type="entry name" value="C-terminal effector domain of the bipartite response regulators"/>
    <property type="match status" value="1"/>
</dbReference>
<dbReference type="PANTHER" id="PTHR48111">
    <property type="entry name" value="REGULATOR OF RPOS"/>
    <property type="match status" value="1"/>
</dbReference>
<dbReference type="GO" id="GO:0005829">
    <property type="term" value="C:cytosol"/>
    <property type="evidence" value="ECO:0007669"/>
    <property type="project" value="TreeGrafter"/>
</dbReference>
<keyword evidence="13" id="KW-1185">Reference proteome</keyword>
<organism evidence="12 13">
    <name type="scientific">Vagococcus teuberi</name>
    <dbReference type="NCBI Taxonomy" id="519472"/>
    <lineage>
        <taxon>Bacteria</taxon>
        <taxon>Bacillati</taxon>
        <taxon>Bacillota</taxon>
        <taxon>Bacilli</taxon>
        <taxon>Lactobacillales</taxon>
        <taxon>Enterococcaceae</taxon>
        <taxon>Vagococcus</taxon>
    </lineage>
</organism>
<evidence type="ECO:0000313" key="13">
    <source>
        <dbReference type="Proteomes" id="UP000191200"/>
    </source>
</evidence>
<evidence type="ECO:0000256" key="5">
    <source>
        <dbReference type="ARBA" id="ARBA00023125"/>
    </source>
</evidence>
<protein>
    <submittedName>
        <fullName evidence="12">DNA-binding response regulator</fullName>
    </submittedName>
</protein>
<dbReference type="RefSeq" id="WP_071456210.1">
    <property type="nucleotide sequence ID" value="NZ_CP017267.1"/>
</dbReference>
<dbReference type="FunFam" id="3.40.50.2300:FF:000001">
    <property type="entry name" value="DNA-binding response regulator PhoB"/>
    <property type="match status" value="1"/>
</dbReference>
<evidence type="ECO:0000256" key="4">
    <source>
        <dbReference type="ARBA" id="ARBA00023015"/>
    </source>
</evidence>
<dbReference type="PROSITE" id="PS50110">
    <property type="entry name" value="RESPONSE_REGULATORY"/>
    <property type="match status" value="1"/>
</dbReference>
<keyword evidence="6" id="KW-0804">Transcription</keyword>
<dbReference type="InterPro" id="IPR016032">
    <property type="entry name" value="Sig_transdc_resp-reg_C-effctor"/>
</dbReference>
<keyword evidence="7" id="KW-0961">Cell wall biogenesis/degradation</keyword>
<proteinExistence type="predicted"/>
<feature type="modified residue" description="4-aspartylphosphate" evidence="8">
    <location>
        <position position="51"/>
    </location>
</feature>
<evidence type="ECO:0000259" key="11">
    <source>
        <dbReference type="PROSITE" id="PS51755"/>
    </source>
</evidence>
<dbReference type="InterPro" id="IPR001789">
    <property type="entry name" value="Sig_transdc_resp-reg_receiver"/>
</dbReference>
<dbReference type="PROSITE" id="PS51755">
    <property type="entry name" value="OMPR_PHOB"/>
    <property type="match status" value="1"/>
</dbReference>
<dbReference type="KEGG" id="vte:BHY08_01650"/>
<dbReference type="InterPro" id="IPR036388">
    <property type="entry name" value="WH-like_DNA-bd_sf"/>
</dbReference>
<evidence type="ECO:0000256" key="2">
    <source>
        <dbReference type="ARBA" id="ARBA00022553"/>
    </source>
</evidence>
<dbReference type="Proteomes" id="UP000191200">
    <property type="component" value="Chromosome"/>
</dbReference>
<dbReference type="Gene3D" id="1.10.10.10">
    <property type="entry name" value="Winged helix-like DNA-binding domain superfamily/Winged helix DNA-binding domain"/>
    <property type="match status" value="1"/>
</dbReference>
<evidence type="ECO:0000256" key="3">
    <source>
        <dbReference type="ARBA" id="ARBA00023012"/>
    </source>
</evidence>
<dbReference type="GO" id="GO:0071555">
    <property type="term" value="P:cell wall organization"/>
    <property type="evidence" value="ECO:0007669"/>
    <property type="project" value="UniProtKB-KW"/>
</dbReference>
<dbReference type="InterPro" id="IPR001867">
    <property type="entry name" value="OmpR/PhoB-type_DNA-bd"/>
</dbReference>
<dbReference type="STRING" id="519472.BHY08_01650"/>